<evidence type="ECO:0000256" key="10">
    <source>
        <dbReference type="ARBA" id="ARBA00023242"/>
    </source>
</evidence>
<dbReference type="SUPFAM" id="SSF56300">
    <property type="entry name" value="Metallo-dependent phosphatases"/>
    <property type="match status" value="1"/>
</dbReference>
<dbReference type="OrthoDB" id="5977743at2759"/>
<dbReference type="GO" id="GO:0003700">
    <property type="term" value="F:DNA-binding transcription factor activity"/>
    <property type="evidence" value="ECO:0007669"/>
    <property type="project" value="InterPro"/>
</dbReference>
<dbReference type="Gene3D" id="4.10.280.10">
    <property type="entry name" value="Helix-loop-helix DNA-binding domain"/>
    <property type="match status" value="1"/>
</dbReference>
<dbReference type="InterPro" id="IPR036638">
    <property type="entry name" value="HLH_DNA-bd_sf"/>
</dbReference>
<dbReference type="InterPro" id="IPR004843">
    <property type="entry name" value="Calcineurin-like_PHP"/>
</dbReference>
<keyword evidence="15" id="KW-1185">Reference proteome</keyword>
<reference evidence="14 15" key="1">
    <citation type="submission" date="2020-08" db="EMBL/GenBank/DDBJ databases">
        <authorList>
            <person name="Hejnol A."/>
        </authorList>
    </citation>
    <scope>NUCLEOTIDE SEQUENCE [LARGE SCALE GENOMIC DNA]</scope>
</reference>
<organism evidence="14 15">
    <name type="scientific">Dimorphilus gyrociliatus</name>
    <dbReference type="NCBI Taxonomy" id="2664684"/>
    <lineage>
        <taxon>Eukaryota</taxon>
        <taxon>Metazoa</taxon>
        <taxon>Spiralia</taxon>
        <taxon>Lophotrochozoa</taxon>
        <taxon>Annelida</taxon>
        <taxon>Polychaeta</taxon>
        <taxon>Polychaeta incertae sedis</taxon>
        <taxon>Dinophilidae</taxon>
        <taxon>Dimorphilus</taxon>
    </lineage>
</organism>
<dbReference type="InterPro" id="IPR033308">
    <property type="entry name" value="PGAP5/Cdc1/Ted1"/>
</dbReference>
<evidence type="ECO:0000256" key="11">
    <source>
        <dbReference type="SAM" id="MobiDB-lite"/>
    </source>
</evidence>
<dbReference type="InterPro" id="IPR011598">
    <property type="entry name" value="bHLH_dom"/>
</dbReference>
<dbReference type="InterPro" id="IPR032660">
    <property type="entry name" value="ATOH8_bHLH"/>
</dbReference>
<evidence type="ECO:0000259" key="13">
    <source>
        <dbReference type="PROSITE" id="PS50888"/>
    </source>
</evidence>
<evidence type="ECO:0000256" key="6">
    <source>
        <dbReference type="ARBA" id="ARBA00023015"/>
    </source>
</evidence>
<evidence type="ECO:0000256" key="4">
    <source>
        <dbReference type="ARBA" id="ARBA00022692"/>
    </source>
</evidence>
<keyword evidence="4 12" id="KW-0812">Transmembrane</keyword>
<accession>A0A7I8W8Q1</accession>
<evidence type="ECO:0000256" key="9">
    <source>
        <dbReference type="ARBA" id="ARBA00023163"/>
    </source>
</evidence>
<evidence type="ECO:0000256" key="8">
    <source>
        <dbReference type="ARBA" id="ARBA00023136"/>
    </source>
</evidence>
<keyword evidence="8 12" id="KW-0472">Membrane</keyword>
<gene>
    <name evidence="14" type="ORF">DGYR_LOCUS12036</name>
</gene>
<feature type="compositionally biased region" description="Basic and acidic residues" evidence="11">
    <location>
        <begin position="351"/>
        <end position="369"/>
    </location>
</feature>
<dbReference type="AlphaFoldDB" id="A0A7I8W8Q1"/>
<dbReference type="GO" id="GO:0005783">
    <property type="term" value="C:endoplasmic reticulum"/>
    <property type="evidence" value="ECO:0007669"/>
    <property type="project" value="TreeGrafter"/>
</dbReference>
<dbReference type="Pfam" id="PF00010">
    <property type="entry name" value="HLH"/>
    <property type="match status" value="1"/>
</dbReference>
<dbReference type="Gene3D" id="3.60.21.10">
    <property type="match status" value="1"/>
</dbReference>
<proteinExistence type="predicted"/>
<evidence type="ECO:0000256" key="7">
    <source>
        <dbReference type="ARBA" id="ARBA00023125"/>
    </source>
</evidence>
<feature type="transmembrane region" description="Helical" evidence="12">
    <location>
        <begin position="27"/>
        <end position="50"/>
    </location>
</feature>
<keyword evidence="5 12" id="KW-1133">Transmembrane helix</keyword>
<dbReference type="PANTHER" id="PTHR13315:SF4">
    <property type="entry name" value="METALLOPHOSPHOESTERASE, ISOFORM E"/>
    <property type="match status" value="1"/>
</dbReference>
<protein>
    <submittedName>
        <fullName evidence="14">DgyrCDS12780</fullName>
    </submittedName>
</protein>
<feature type="region of interest" description="Disordered" evidence="11">
    <location>
        <begin position="351"/>
        <end position="372"/>
    </location>
</feature>
<evidence type="ECO:0000313" key="15">
    <source>
        <dbReference type="Proteomes" id="UP000549394"/>
    </source>
</evidence>
<evidence type="ECO:0000256" key="2">
    <source>
        <dbReference type="ARBA" id="ARBA00004324"/>
    </source>
</evidence>
<keyword evidence="7" id="KW-0238">DNA-binding</keyword>
<dbReference type="Proteomes" id="UP000549394">
    <property type="component" value="Unassembled WGS sequence"/>
</dbReference>
<dbReference type="SMART" id="SM00353">
    <property type="entry name" value="HLH"/>
    <property type="match status" value="1"/>
</dbReference>
<sequence length="491" mass="57245">MNSLKRFYHANGFIIKKTVRKVNRKNLIYAYISLFLLTLIHHEFLAYYWVSSSWKNPSSNYQSENDVKILFLADPQLLNDEENSCLSNLALWDSDRYVRRTFETVITFFKPEIVVVVGDALDEGSTAHSSAFLRSVKRLKSIFNKKELFETIYVAGDNDVGGEGLDFRVPWKLQRWEGFLNAKEKDVIPKKFLRLLTMHYDIYDLDDEDTPYLLDRLNNIGWGSIRVIVNHMPILSRYRPYFEPLIKETRANLIISAHTHHSHLMTCVDCREGHHKASNTWTGGVRRLDDFYGVAKLNIADPLIIHELNIATCSYRMGVQKMAYLSTVFQSGAWLICSAPGTLDRQKMEEVQRRNKRKMSEPRKRIRLEQEDDMEDEGNKERCWEEVATNSKRSRKNYKNMTRERRVEANARERSRVHTISAAFETLRRAVPSYSYNQKLSKLAILRIASSYILALARLAGDEHDEKPDFAECVDMCTRTIQAEGRAKRRH</sequence>
<dbReference type="Pfam" id="PF00149">
    <property type="entry name" value="Metallophos"/>
    <property type="match status" value="1"/>
</dbReference>
<comment type="subcellular location">
    <subcellularLocation>
        <location evidence="3">Cytoplasm</location>
    </subcellularLocation>
    <subcellularLocation>
        <location evidence="1">Membrane</location>
        <topology evidence="1">Multi-pass membrane protein</topology>
    </subcellularLocation>
    <subcellularLocation>
        <location evidence="2">Nucleus speckle</location>
    </subcellularLocation>
</comment>
<dbReference type="CDD" id="cd11421">
    <property type="entry name" value="bHLH_TS_ATOH8"/>
    <property type="match status" value="1"/>
</dbReference>
<feature type="domain" description="BHLH" evidence="13">
    <location>
        <begin position="404"/>
        <end position="456"/>
    </location>
</feature>
<evidence type="ECO:0000256" key="5">
    <source>
        <dbReference type="ARBA" id="ARBA00022989"/>
    </source>
</evidence>
<keyword evidence="6" id="KW-0805">Transcription regulation</keyword>
<dbReference type="SUPFAM" id="SSF47459">
    <property type="entry name" value="HLH, helix-loop-helix DNA-binding domain"/>
    <property type="match status" value="1"/>
</dbReference>
<dbReference type="PROSITE" id="PS50888">
    <property type="entry name" value="BHLH"/>
    <property type="match status" value="1"/>
</dbReference>
<dbReference type="FunFam" id="4.10.280.10:FF:000052">
    <property type="entry name" value="Protein atonal homolog 8"/>
    <property type="match status" value="1"/>
</dbReference>
<dbReference type="InterPro" id="IPR029052">
    <property type="entry name" value="Metallo-depent_PP-like"/>
</dbReference>
<keyword evidence="9" id="KW-0804">Transcription</keyword>
<dbReference type="GO" id="GO:0003677">
    <property type="term" value="F:DNA binding"/>
    <property type="evidence" value="ECO:0007669"/>
    <property type="project" value="UniProtKB-KW"/>
</dbReference>
<dbReference type="GO" id="GO:0016787">
    <property type="term" value="F:hydrolase activity"/>
    <property type="evidence" value="ECO:0007669"/>
    <property type="project" value="InterPro"/>
</dbReference>
<evidence type="ECO:0000256" key="3">
    <source>
        <dbReference type="ARBA" id="ARBA00004496"/>
    </source>
</evidence>
<dbReference type="GO" id="GO:0006506">
    <property type="term" value="P:GPI anchor biosynthetic process"/>
    <property type="evidence" value="ECO:0007669"/>
    <property type="project" value="InterPro"/>
</dbReference>
<keyword evidence="10" id="KW-0539">Nucleus</keyword>
<evidence type="ECO:0000313" key="14">
    <source>
        <dbReference type="EMBL" id="CAD5124501.1"/>
    </source>
</evidence>
<comment type="caution">
    <text evidence="14">The sequence shown here is derived from an EMBL/GenBank/DDBJ whole genome shotgun (WGS) entry which is preliminary data.</text>
</comment>
<dbReference type="PANTHER" id="PTHR13315">
    <property type="entry name" value="METALLO PHOSPHOESTERASE RELATED"/>
    <property type="match status" value="1"/>
</dbReference>
<evidence type="ECO:0000256" key="1">
    <source>
        <dbReference type="ARBA" id="ARBA00004141"/>
    </source>
</evidence>
<dbReference type="GO" id="GO:0046983">
    <property type="term" value="F:protein dimerization activity"/>
    <property type="evidence" value="ECO:0007669"/>
    <property type="project" value="InterPro"/>
</dbReference>
<dbReference type="GO" id="GO:0016020">
    <property type="term" value="C:membrane"/>
    <property type="evidence" value="ECO:0007669"/>
    <property type="project" value="UniProtKB-SubCell"/>
</dbReference>
<evidence type="ECO:0000256" key="12">
    <source>
        <dbReference type="SAM" id="Phobius"/>
    </source>
</evidence>
<dbReference type="EMBL" id="CAJFCJ010000021">
    <property type="protein sequence ID" value="CAD5124501.1"/>
    <property type="molecule type" value="Genomic_DNA"/>
</dbReference>
<name>A0A7I8W8Q1_9ANNE</name>
<dbReference type="GO" id="GO:0016607">
    <property type="term" value="C:nuclear speck"/>
    <property type="evidence" value="ECO:0007669"/>
    <property type="project" value="UniProtKB-SubCell"/>
</dbReference>